<evidence type="ECO:0000256" key="1">
    <source>
        <dbReference type="SAM" id="Phobius"/>
    </source>
</evidence>
<dbReference type="OrthoDB" id="977563at2"/>
<dbReference type="PANTHER" id="PTHR36970:SF1">
    <property type="entry name" value="BESTROPHIN HOMOLOG"/>
    <property type="match status" value="1"/>
</dbReference>
<keyword evidence="1" id="KW-0812">Transmembrane</keyword>
<dbReference type="PANTHER" id="PTHR36970">
    <property type="entry name" value="UNNAMED PRODUCT"/>
    <property type="match status" value="1"/>
</dbReference>
<dbReference type="Proteomes" id="UP000244174">
    <property type="component" value="Unassembled WGS sequence"/>
</dbReference>
<protein>
    <submittedName>
        <fullName evidence="2">Uncharacterized protein</fullName>
    </submittedName>
</protein>
<dbReference type="EMBL" id="QBKQ01000001">
    <property type="protein sequence ID" value="PTX44768.1"/>
    <property type="molecule type" value="Genomic_DNA"/>
</dbReference>
<dbReference type="AlphaFoldDB" id="A0A2T6ALR6"/>
<keyword evidence="3" id="KW-1185">Reference proteome</keyword>
<comment type="caution">
    <text evidence="2">The sequence shown here is derived from an EMBL/GenBank/DDBJ whole genome shotgun (WGS) entry which is preliminary data.</text>
</comment>
<feature type="transmembrane region" description="Helical" evidence="1">
    <location>
        <begin position="188"/>
        <end position="207"/>
    </location>
</feature>
<feature type="transmembrane region" description="Helical" evidence="1">
    <location>
        <begin position="25"/>
        <end position="43"/>
    </location>
</feature>
<accession>A0A2T6ALR6</accession>
<organism evidence="2 3">
    <name type="scientific">Christiangramia gaetbulicola</name>
    <dbReference type="NCBI Taxonomy" id="703340"/>
    <lineage>
        <taxon>Bacteria</taxon>
        <taxon>Pseudomonadati</taxon>
        <taxon>Bacteroidota</taxon>
        <taxon>Flavobacteriia</taxon>
        <taxon>Flavobacteriales</taxon>
        <taxon>Flavobacteriaceae</taxon>
        <taxon>Christiangramia</taxon>
    </lineage>
</organism>
<name>A0A2T6ALR6_9FLAO</name>
<gene>
    <name evidence="2" type="ORF">C8P64_0750</name>
</gene>
<keyword evidence="1" id="KW-0472">Membrane</keyword>
<reference evidence="2 3" key="1">
    <citation type="submission" date="2018-04" db="EMBL/GenBank/DDBJ databases">
        <title>Genomic Encyclopedia of Archaeal and Bacterial Type Strains, Phase II (KMG-II): from individual species to whole genera.</title>
        <authorList>
            <person name="Goeker M."/>
        </authorList>
    </citation>
    <scope>NUCLEOTIDE SEQUENCE [LARGE SCALE GENOMIC DNA]</scope>
    <source>
        <strain evidence="2 3">DSM 23082</strain>
    </source>
</reference>
<keyword evidence="1" id="KW-1133">Transmembrane helix</keyword>
<sequence length="232" mass="27032">MTLFLSALITMLALKFDLSFNVDLTLLSIAIIFPLVFTIRGSFRRREKALEHLSEFLSSVKTVKYCLLSSERISPEKKAEAEEILVEINNKTIEHLAAKDNDIKELDNISHKIYAFALREENLIPAKIKDRVFKYMKDMHESIENLHAIHTHRTPISLMAYCEIFIYIFPFIYAPTIIYNIGVQGADWIAYFIVLLTQFILISLYNIQNQLEYPFDNIGMDDINLDNFKIER</sequence>
<evidence type="ECO:0000313" key="2">
    <source>
        <dbReference type="EMBL" id="PTX44768.1"/>
    </source>
</evidence>
<evidence type="ECO:0000313" key="3">
    <source>
        <dbReference type="Proteomes" id="UP000244174"/>
    </source>
</evidence>
<dbReference type="RefSeq" id="WP_108170694.1">
    <property type="nucleotide sequence ID" value="NZ_QBKQ01000001.1"/>
</dbReference>
<proteinExistence type="predicted"/>
<feature type="transmembrane region" description="Helical" evidence="1">
    <location>
        <begin position="158"/>
        <end position="182"/>
    </location>
</feature>